<evidence type="ECO:0000256" key="4">
    <source>
        <dbReference type="ARBA" id="ARBA00023211"/>
    </source>
</evidence>
<gene>
    <name evidence="7" type="ORF">COV91_05620</name>
</gene>
<evidence type="ECO:0000259" key="5">
    <source>
        <dbReference type="Pfam" id="PF01368"/>
    </source>
</evidence>
<dbReference type="InterPro" id="IPR038763">
    <property type="entry name" value="DHH_sf"/>
</dbReference>
<dbReference type="InterPro" id="IPR051319">
    <property type="entry name" value="Oligoribo/pAp-PDE_c-di-AMP_PDE"/>
</dbReference>
<comment type="cofactor">
    <cofactor evidence="1">
        <name>Mn(2+)</name>
        <dbReference type="ChEBI" id="CHEBI:29035"/>
    </cofactor>
</comment>
<feature type="domain" description="DDH" evidence="5">
    <location>
        <begin position="5"/>
        <end position="146"/>
    </location>
</feature>
<keyword evidence="3" id="KW-0378">Hydrolase</keyword>
<dbReference type="PANTHER" id="PTHR47618:SF1">
    <property type="entry name" value="BIFUNCTIONAL OLIGORIBONUCLEASE AND PAP PHOSPHATASE NRNA"/>
    <property type="match status" value="1"/>
</dbReference>
<dbReference type="Pfam" id="PF02833">
    <property type="entry name" value="DHHA2"/>
    <property type="match status" value="1"/>
</dbReference>
<reference evidence="7 8" key="1">
    <citation type="submission" date="2017-09" db="EMBL/GenBank/DDBJ databases">
        <title>Depth-based differentiation of microbial function through sediment-hosted aquifers and enrichment of novel symbionts in the deep terrestrial subsurface.</title>
        <authorList>
            <person name="Probst A.J."/>
            <person name="Ladd B."/>
            <person name="Jarett J.K."/>
            <person name="Geller-Mcgrath D.E."/>
            <person name="Sieber C.M."/>
            <person name="Emerson J.B."/>
            <person name="Anantharaman K."/>
            <person name="Thomas B.C."/>
            <person name="Malmstrom R."/>
            <person name="Stieglmeier M."/>
            <person name="Klingl A."/>
            <person name="Woyke T."/>
            <person name="Ryan C.M."/>
            <person name="Banfield J.F."/>
        </authorList>
    </citation>
    <scope>NUCLEOTIDE SEQUENCE [LARGE SCALE GENOMIC DNA]</scope>
    <source>
        <strain evidence="7">CG11_big_fil_rev_8_21_14_0_20_46_11</strain>
    </source>
</reference>
<dbReference type="GO" id="GO:0005737">
    <property type="term" value="C:cytoplasm"/>
    <property type="evidence" value="ECO:0007669"/>
    <property type="project" value="InterPro"/>
</dbReference>
<dbReference type="InterPro" id="IPR001667">
    <property type="entry name" value="DDH_dom"/>
</dbReference>
<dbReference type="PANTHER" id="PTHR47618">
    <property type="entry name" value="BIFUNCTIONAL OLIGORIBONUCLEASE AND PAP PHOSPHATASE NRNA"/>
    <property type="match status" value="1"/>
</dbReference>
<proteinExistence type="predicted"/>
<protein>
    <submittedName>
        <fullName evidence="7">Uncharacterized protein</fullName>
    </submittedName>
</protein>
<dbReference type="EMBL" id="PCVG01000077">
    <property type="protein sequence ID" value="PIQ68146.1"/>
    <property type="molecule type" value="Genomic_DNA"/>
</dbReference>
<dbReference type="Pfam" id="PF01368">
    <property type="entry name" value="DHH"/>
    <property type="match status" value="1"/>
</dbReference>
<dbReference type="SUPFAM" id="SSF64182">
    <property type="entry name" value="DHH phosphoesterases"/>
    <property type="match status" value="1"/>
</dbReference>
<name>A0A2H0KA77_9BACT</name>
<dbReference type="Proteomes" id="UP000229342">
    <property type="component" value="Unassembled WGS sequence"/>
</dbReference>
<sequence>MASPILVTSYVDPDLDGTACAIAYAEFLNKSGTKAVAGILGAMHSEAEFVFGKIKSLAPLSLRDAHEYGQVVIVDTSNIASFEGALIPERVVEVIDHREVSFPEQFPNAKIQIEKVGAAATLIAERFIQTNTEISKDSALLLYGAIASNTFNFQSVLTTKRDRDAFSWLKDKSGVRDDFVYQMFLAKSDLRGERLQKDIQGDYSWSTFNGKTMVVAQLEIIGAQKLAREREPEILKELRDIQRERKSDYIFLSIIDLEEKGALFVTEDKETQNILSRLFGVSFEGGSSAWHTGLILRKEMTPRIKKEFEK</sequence>
<dbReference type="Gene3D" id="3.10.310.20">
    <property type="entry name" value="DHHA2 domain"/>
    <property type="match status" value="1"/>
</dbReference>
<evidence type="ECO:0000256" key="1">
    <source>
        <dbReference type="ARBA" id="ARBA00001936"/>
    </source>
</evidence>
<feature type="domain" description="DHHA2" evidence="6">
    <location>
        <begin position="182"/>
        <end position="284"/>
    </location>
</feature>
<evidence type="ECO:0000256" key="3">
    <source>
        <dbReference type="ARBA" id="ARBA00022801"/>
    </source>
</evidence>
<dbReference type="Gene3D" id="3.90.1640.10">
    <property type="entry name" value="inorganic pyrophosphatase (n-terminal core)"/>
    <property type="match status" value="1"/>
</dbReference>
<dbReference type="GO" id="GO:0016462">
    <property type="term" value="F:pyrophosphatase activity"/>
    <property type="evidence" value="ECO:0007669"/>
    <property type="project" value="InterPro"/>
</dbReference>
<dbReference type="GO" id="GO:0046872">
    <property type="term" value="F:metal ion binding"/>
    <property type="evidence" value="ECO:0007669"/>
    <property type="project" value="UniProtKB-KW"/>
</dbReference>
<evidence type="ECO:0000313" key="7">
    <source>
        <dbReference type="EMBL" id="PIQ68146.1"/>
    </source>
</evidence>
<evidence type="ECO:0000256" key="2">
    <source>
        <dbReference type="ARBA" id="ARBA00022723"/>
    </source>
</evidence>
<dbReference type="InterPro" id="IPR004097">
    <property type="entry name" value="DHHA2"/>
</dbReference>
<evidence type="ECO:0000313" key="8">
    <source>
        <dbReference type="Proteomes" id="UP000229342"/>
    </source>
</evidence>
<evidence type="ECO:0000259" key="6">
    <source>
        <dbReference type="Pfam" id="PF02833"/>
    </source>
</evidence>
<dbReference type="AlphaFoldDB" id="A0A2H0KA77"/>
<keyword evidence="4" id="KW-0464">Manganese</keyword>
<comment type="caution">
    <text evidence="7">The sequence shown here is derived from an EMBL/GenBank/DDBJ whole genome shotgun (WGS) entry which is preliminary data.</text>
</comment>
<organism evidence="7 8">
    <name type="scientific">Candidatus Taylorbacteria bacterium CG11_big_fil_rev_8_21_14_0_20_46_11</name>
    <dbReference type="NCBI Taxonomy" id="1975025"/>
    <lineage>
        <taxon>Bacteria</taxon>
        <taxon>Candidatus Tayloriibacteriota</taxon>
    </lineage>
</organism>
<accession>A0A2H0KA77</accession>
<keyword evidence="2" id="KW-0479">Metal-binding</keyword>
<dbReference type="InterPro" id="IPR038222">
    <property type="entry name" value="DHHA2_dom_sf"/>
</dbReference>